<keyword evidence="5" id="KW-0547">Nucleotide-binding</keyword>
<protein>
    <recommendedName>
        <fullName evidence="15">Guanylate cyclase</fullName>
        <ecNumber evidence="15">4.6.1.2</ecNumber>
    </recommendedName>
</protein>
<dbReference type="GO" id="GO:0004016">
    <property type="term" value="F:adenylate cyclase activity"/>
    <property type="evidence" value="ECO:0007669"/>
    <property type="project" value="TreeGrafter"/>
</dbReference>
<evidence type="ECO:0000313" key="19">
    <source>
        <dbReference type="Ensembl" id="ENSSAUP00010013697.1"/>
    </source>
</evidence>
<dbReference type="Pfam" id="PF07714">
    <property type="entry name" value="PK_Tyr_Ser-Thr"/>
    <property type="match status" value="1"/>
</dbReference>
<dbReference type="FunFam" id="1.10.510.10:FF:000364">
    <property type="entry name" value="Guanylate cyclase"/>
    <property type="match status" value="1"/>
</dbReference>
<feature type="domain" description="Protein kinase" evidence="17">
    <location>
        <begin position="110"/>
        <end position="377"/>
    </location>
</feature>
<keyword evidence="9" id="KW-0675">Receptor</keyword>
<dbReference type="PANTHER" id="PTHR11920:SF347">
    <property type="entry name" value="GUANYLYL CYCLASE C"/>
    <property type="match status" value="1"/>
</dbReference>
<dbReference type="AlphaFoldDB" id="A0A671UIN3"/>
<dbReference type="InterPro" id="IPR001054">
    <property type="entry name" value="A/G_cyclase"/>
</dbReference>
<name>A0A671UIN3_SPAAU</name>
<dbReference type="GO" id="GO:0035556">
    <property type="term" value="P:intracellular signal transduction"/>
    <property type="evidence" value="ECO:0007669"/>
    <property type="project" value="InterPro"/>
</dbReference>
<keyword evidence="4" id="KW-0812">Transmembrane</keyword>
<evidence type="ECO:0000256" key="8">
    <source>
        <dbReference type="ARBA" id="ARBA00023136"/>
    </source>
</evidence>
<keyword evidence="6" id="KW-1133">Transmembrane helix</keyword>
<comment type="catalytic activity">
    <reaction evidence="13">
        <text>GTP = 3',5'-cyclic GMP + diphosphate</text>
        <dbReference type="Rhea" id="RHEA:13665"/>
        <dbReference type="ChEBI" id="CHEBI:33019"/>
        <dbReference type="ChEBI" id="CHEBI:37565"/>
        <dbReference type="ChEBI" id="CHEBI:57746"/>
        <dbReference type="EC" id="4.6.1.2"/>
    </reaction>
    <physiologicalReaction direction="left-to-right" evidence="13">
        <dbReference type="Rhea" id="RHEA:13666"/>
    </physiologicalReaction>
</comment>
<evidence type="ECO:0000256" key="10">
    <source>
        <dbReference type="ARBA" id="ARBA00023180"/>
    </source>
</evidence>
<gene>
    <name evidence="19" type="primary">gucy2cb</name>
</gene>
<keyword evidence="10" id="KW-0325">Glycoprotein</keyword>
<comment type="similarity">
    <text evidence="14">Belongs to the adenylyl cyclase class-4/guanylyl cyclase family.</text>
</comment>
<evidence type="ECO:0000259" key="18">
    <source>
        <dbReference type="PROSITE" id="PS50125"/>
    </source>
</evidence>
<keyword evidence="7" id="KW-0342">GTP-binding</keyword>
<evidence type="ECO:0000256" key="9">
    <source>
        <dbReference type="ARBA" id="ARBA00023170"/>
    </source>
</evidence>
<evidence type="ECO:0000256" key="14">
    <source>
        <dbReference type="RuleBase" id="RU000405"/>
    </source>
</evidence>
<dbReference type="GeneTree" id="ENSGT00940000155955"/>
<keyword evidence="11 14" id="KW-0456">Lyase</keyword>
<dbReference type="Pfam" id="PF00211">
    <property type="entry name" value="Guanylate_cyc"/>
    <property type="match status" value="1"/>
</dbReference>
<dbReference type="Gene3D" id="1.10.510.10">
    <property type="entry name" value="Transferase(Phosphotransferase) domain 1"/>
    <property type="match status" value="1"/>
</dbReference>
<feature type="region of interest" description="Disordered" evidence="16">
    <location>
        <begin position="675"/>
        <end position="706"/>
    </location>
</feature>
<dbReference type="InterPro" id="IPR050401">
    <property type="entry name" value="Cyclic_nucleotide_synthase"/>
</dbReference>
<dbReference type="PROSITE" id="PS50011">
    <property type="entry name" value="PROTEIN_KINASE_DOM"/>
    <property type="match status" value="1"/>
</dbReference>
<organism evidence="19 20">
    <name type="scientific">Sparus aurata</name>
    <name type="common">Gilthead sea bream</name>
    <dbReference type="NCBI Taxonomy" id="8175"/>
    <lineage>
        <taxon>Eukaryota</taxon>
        <taxon>Metazoa</taxon>
        <taxon>Chordata</taxon>
        <taxon>Craniata</taxon>
        <taxon>Vertebrata</taxon>
        <taxon>Euteleostomi</taxon>
        <taxon>Actinopterygii</taxon>
        <taxon>Neopterygii</taxon>
        <taxon>Teleostei</taxon>
        <taxon>Neoteleostei</taxon>
        <taxon>Acanthomorphata</taxon>
        <taxon>Eupercaria</taxon>
        <taxon>Spariformes</taxon>
        <taxon>Sparidae</taxon>
        <taxon>Sparus</taxon>
    </lineage>
</organism>
<reference evidence="19" key="2">
    <citation type="submission" date="2025-08" db="UniProtKB">
        <authorList>
            <consortium name="Ensembl"/>
        </authorList>
    </citation>
    <scope>IDENTIFICATION</scope>
</reference>
<proteinExistence type="inferred from homology"/>
<dbReference type="Proteomes" id="UP000472265">
    <property type="component" value="Chromosome 20"/>
</dbReference>
<keyword evidence="20" id="KW-1185">Reference proteome</keyword>
<dbReference type="InterPro" id="IPR018297">
    <property type="entry name" value="A/G_cyclase_CS"/>
</dbReference>
<evidence type="ECO:0000256" key="6">
    <source>
        <dbReference type="ARBA" id="ARBA00022989"/>
    </source>
</evidence>
<evidence type="ECO:0000256" key="15">
    <source>
        <dbReference type="RuleBase" id="RU003431"/>
    </source>
</evidence>
<dbReference type="InterPro" id="IPR001245">
    <property type="entry name" value="Ser-Thr/Tyr_kinase_cat_dom"/>
</dbReference>
<dbReference type="GO" id="GO:0007168">
    <property type="term" value="P:receptor guanylyl cyclase signaling pathway"/>
    <property type="evidence" value="ECO:0007669"/>
    <property type="project" value="TreeGrafter"/>
</dbReference>
<dbReference type="GO" id="GO:0005789">
    <property type="term" value="C:endoplasmic reticulum membrane"/>
    <property type="evidence" value="ECO:0007669"/>
    <property type="project" value="UniProtKB-SubCell"/>
</dbReference>
<dbReference type="GO" id="GO:0005525">
    <property type="term" value="F:GTP binding"/>
    <property type="evidence" value="ECO:0007669"/>
    <property type="project" value="UniProtKB-KW"/>
</dbReference>
<comment type="subcellular location">
    <subcellularLocation>
        <location evidence="2">Cell membrane</location>
    </subcellularLocation>
    <subcellularLocation>
        <location evidence="1">Endoplasmic reticulum membrane</location>
        <topology evidence="1">Single-pass type I membrane protein</topology>
    </subcellularLocation>
</comment>
<dbReference type="InterPro" id="IPR011009">
    <property type="entry name" value="Kinase-like_dom_sf"/>
</dbReference>
<dbReference type="GO" id="GO:0004383">
    <property type="term" value="F:guanylate cyclase activity"/>
    <property type="evidence" value="ECO:0007669"/>
    <property type="project" value="UniProtKB-EC"/>
</dbReference>
<feature type="domain" description="Guanylate cyclase" evidence="18">
    <location>
        <begin position="456"/>
        <end position="586"/>
    </location>
</feature>
<dbReference type="GO" id="GO:0005886">
    <property type="term" value="C:plasma membrane"/>
    <property type="evidence" value="ECO:0007669"/>
    <property type="project" value="UniProtKB-SubCell"/>
</dbReference>
<dbReference type="CDD" id="cd07302">
    <property type="entry name" value="CHD"/>
    <property type="match status" value="1"/>
</dbReference>
<dbReference type="InterPro" id="IPR000719">
    <property type="entry name" value="Prot_kinase_dom"/>
</dbReference>
<dbReference type="Gene3D" id="3.30.70.1230">
    <property type="entry name" value="Nucleotide cyclase"/>
    <property type="match status" value="1"/>
</dbReference>
<evidence type="ECO:0000313" key="20">
    <source>
        <dbReference type="Proteomes" id="UP000472265"/>
    </source>
</evidence>
<sequence>DTPIISAGSFGLSCDYTVNLQRLLPPARKVSDFVINFWEKEDNFKPQWKSAYVYKRESNTEDSYFPKCPASVFLLLCVIYKRVSQELHPDSSSNHKRVFLSLQMNDYIAAYHDAVLLVGQVMRNISAKNPSEIENMEYFNTKDFRNISFNGEEGGGENGNFNETQRIELNALQQIDYYNLTKFYGTVKFDQGVFGVFEYGERGSLRYVLNDKVSYPEETFMDWEFKISVMYDIAKGMSYLHASDIQVHGRLKSTNCVMDNRMVVKITDFGCNTFLSPGRDLWIAPEHLRQEGTSQKGDVYSFAIIAHEIVLRKSTFYTERCSDRAEKLSKVITSYFRPDLNLDTASEKELEVYMLIKSCWDEDPEKRPDFKKVENLLGKIISKIHNQDNESYMDNMIRRLQMYSRNLEHLVEERTVLYKAERDRADHLNFMLLPRPVVKSLKETGLVEPELYEEVTIYFSDIVGFTTLCQYSTPMEVVDMLKDIYEGFDSIVDHHDVYKVETIGDAYMVASGLPNRNGNRHAVDICRMALDILAFMGTFQLRHLPGIPVWIRIGVHSGPCAAGVVGIKMPRYCLFGDTVNTASRMESTGHPLRIHVSQPTIDILQRTDCKFEYEMRGETYLKGKGTETTYWLTGETGEDYDLPTPPTAENFQRLQQDLAQMILACLERRLRGSVRRRKPLSSQSKEGDEDRVSEVESEGGPPEYLHLATVDNTLSTFL</sequence>
<evidence type="ECO:0000256" key="12">
    <source>
        <dbReference type="ARBA" id="ARBA00023293"/>
    </source>
</evidence>
<dbReference type="EC" id="4.6.1.2" evidence="15"/>
<dbReference type="PROSITE" id="PS50125">
    <property type="entry name" value="GUANYLATE_CYCLASE_2"/>
    <property type="match status" value="1"/>
</dbReference>
<evidence type="ECO:0000256" key="3">
    <source>
        <dbReference type="ARBA" id="ARBA00022475"/>
    </source>
</evidence>
<feature type="compositionally biased region" description="Basic and acidic residues" evidence="16">
    <location>
        <begin position="685"/>
        <end position="694"/>
    </location>
</feature>
<accession>A0A671UIN3</accession>
<dbReference type="GO" id="GO:0004672">
    <property type="term" value="F:protein kinase activity"/>
    <property type="evidence" value="ECO:0007669"/>
    <property type="project" value="InterPro"/>
</dbReference>
<dbReference type="PANTHER" id="PTHR11920">
    <property type="entry name" value="GUANYLYL CYCLASE"/>
    <property type="match status" value="1"/>
</dbReference>
<evidence type="ECO:0000259" key="17">
    <source>
        <dbReference type="PROSITE" id="PS50011"/>
    </source>
</evidence>
<dbReference type="SMART" id="SM00044">
    <property type="entry name" value="CYCc"/>
    <property type="match status" value="1"/>
</dbReference>
<dbReference type="SUPFAM" id="SSF55073">
    <property type="entry name" value="Nucleotide cyclase"/>
    <property type="match status" value="1"/>
</dbReference>
<evidence type="ECO:0000256" key="7">
    <source>
        <dbReference type="ARBA" id="ARBA00023134"/>
    </source>
</evidence>
<dbReference type="SUPFAM" id="SSF56112">
    <property type="entry name" value="Protein kinase-like (PK-like)"/>
    <property type="match status" value="1"/>
</dbReference>
<keyword evidence="8" id="KW-0472">Membrane</keyword>
<evidence type="ECO:0000256" key="4">
    <source>
        <dbReference type="ARBA" id="ARBA00022692"/>
    </source>
</evidence>
<evidence type="ECO:0000256" key="16">
    <source>
        <dbReference type="SAM" id="MobiDB-lite"/>
    </source>
</evidence>
<dbReference type="PROSITE" id="PS00452">
    <property type="entry name" value="GUANYLATE_CYCLASE_1"/>
    <property type="match status" value="1"/>
</dbReference>
<reference evidence="19" key="3">
    <citation type="submission" date="2025-09" db="UniProtKB">
        <authorList>
            <consortium name="Ensembl"/>
        </authorList>
    </citation>
    <scope>IDENTIFICATION</scope>
</reference>
<dbReference type="InterPro" id="IPR029787">
    <property type="entry name" value="Nucleotide_cyclase"/>
</dbReference>
<evidence type="ECO:0000256" key="11">
    <source>
        <dbReference type="ARBA" id="ARBA00023239"/>
    </source>
</evidence>
<evidence type="ECO:0000256" key="5">
    <source>
        <dbReference type="ARBA" id="ARBA00022741"/>
    </source>
</evidence>
<reference evidence="19" key="1">
    <citation type="submission" date="2021-04" db="EMBL/GenBank/DDBJ databases">
        <authorList>
            <consortium name="Wellcome Sanger Institute Data Sharing"/>
        </authorList>
    </citation>
    <scope>NUCLEOTIDE SEQUENCE [LARGE SCALE GENOMIC DNA]</scope>
</reference>
<dbReference type="GO" id="GO:0001653">
    <property type="term" value="F:peptide receptor activity"/>
    <property type="evidence" value="ECO:0007669"/>
    <property type="project" value="TreeGrafter"/>
</dbReference>
<dbReference type="FunFam" id="3.30.70.1230:FF:000015">
    <property type="entry name" value="Guanylate cyclase"/>
    <property type="match status" value="1"/>
</dbReference>
<evidence type="ECO:0000256" key="13">
    <source>
        <dbReference type="ARBA" id="ARBA00036920"/>
    </source>
</evidence>
<dbReference type="GO" id="GO:0005524">
    <property type="term" value="F:ATP binding"/>
    <property type="evidence" value="ECO:0007669"/>
    <property type="project" value="InterPro"/>
</dbReference>
<keyword evidence="12 15" id="KW-0141">cGMP biosynthesis</keyword>
<dbReference type="Ensembl" id="ENSSAUT00010014565.1">
    <property type="protein sequence ID" value="ENSSAUP00010013697.1"/>
    <property type="gene ID" value="ENSSAUG00010003819.1"/>
</dbReference>
<keyword evidence="3" id="KW-1003">Cell membrane</keyword>
<evidence type="ECO:0000256" key="2">
    <source>
        <dbReference type="ARBA" id="ARBA00004236"/>
    </source>
</evidence>
<evidence type="ECO:0000256" key="1">
    <source>
        <dbReference type="ARBA" id="ARBA00004115"/>
    </source>
</evidence>